<protein>
    <recommendedName>
        <fullName evidence="3">Transposase</fullName>
    </recommendedName>
</protein>
<keyword evidence="2" id="KW-1185">Reference proteome</keyword>
<evidence type="ECO:0000313" key="1">
    <source>
        <dbReference type="EMBL" id="MDJ1171648.1"/>
    </source>
</evidence>
<dbReference type="Proteomes" id="UP001235303">
    <property type="component" value="Unassembled WGS sequence"/>
</dbReference>
<evidence type="ECO:0008006" key="3">
    <source>
        <dbReference type="Google" id="ProtNLM"/>
    </source>
</evidence>
<dbReference type="RefSeq" id="WP_283755400.1">
    <property type="nucleotide sequence ID" value="NZ_JAQOSP010000121.1"/>
</dbReference>
<dbReference type="EMBL" id="JAQOSP010000121">
    <property type="protein sequence ID" value="MDJ1171648.1"/>
    <property type="molecule type" value="Genomic_DNA"/>
</dbReference>
<accession>A0ABT7AXK4</accession>
<comment type="caution">
    <text evidence="1">The sequence shown here is derived from an EMBL/GenBank/DDBJ whole genome shotgun (WGS) entry which is preliminary data.</text>
</comment>
<gene>
    <name evidence="1" type="ORF">PMG71_19635</name>
</gene>
<name>A0ABT7AXK4_9CYAN</name>
<proteinExistence type="predicted"/>
<evidence type="ECO:0000313" key="2">
    <source>
        <dbReference type="Proteomes" id="UP001235303"/>
    </source>
</evidence>
<organism evidence="1 2">
    <name type="scientific">Roseofilum acuticapitatum BLCC-M154</name>
    <dbReference type="NCBI Taxonomy" id="3022444"/>
    <lineage>
        <taxon>Bacteria</taxon>
        <taxon>Bacillati</taxon>
        <taxon>Cyanobacteriota</taxon>
        <taxon>Cyanophyceae</taxon>
        <taxon>Desertifilales</taxon>
        <taxon>Desertifilaceae</taxon>
        <taxon>Roseofilum</taxon>
        <taxon>Roseofilum acuticapitatum</taxon>
    </lineage>
</organism>
<reference evidence="1 2" key="1">
    <citation type="submission" date="2023-01" db="EMBL/GenBank/DDBJ databases">
        <title>Novel diversity within Roseofilum (Cyanobacteria; Desertifilaceae) from marine benthic mats with descriptions of four novel species.</title>
        <authorList>
            <person name="Wang Y."/>
            <person name="Berthold D.E."/>
            <person name="Hu J."/>
            <person name="Lefler F.W."/>
            <person name="Laughinghouse H.D. IV."/>
        </authorList>
    </citation>
    <scope>NUCLEOTIDE SEQUENCE [LARGE SCALE GENOMIC DNA]</scope>
    <source>
        <strain evidence="1 2">BLCC-M154</strain>
    </source>
</reference>
<sequence>MKSNGVKVMGVAVNGMTAYTRAYYRYPVQGKLPAVKSLQPAKKGQGGDRG</sequence>